<comment type="similarity">
    <text evidence="3">Belongs to the DIF1/spd1 family.</text>
</comment>
<dbReference type="PANTHER" id="PTHR28081">
    <property type="entry name" value="DAMAGE-REGULATED IMPORT FACILITATOR 1-RELATED"/>
    <property type="match status" value="1"/>
</dbReference>
<dbReference type="Pfam" id="PF08591">
    <property type="entry name" value="RNR_inhib"/>
    <property type="match status" value="1"/>
</dbReference>
<comment type="caution">
    <text evidence="7">The sequence shown here is derived from an EMBL/GenBank/DDBJ whole genome shotgun (WGS) entry which is preliminary data.</text>
</comment>
<evidence type="ECO:0000256" key="3">
    <source>
        <dbReference type="ARBA" id="ARBA00005459"/>
    </source>
</evidence>
<protein>
    <submittedName>
        <fullName evidence="7">Uncharacterized protein</fullName>
    </submittedName>
</protein>
<feature type="compositionally biased region" description="Low complexity" evidence="6">
    <location>
        <begin position="185"/>
        <end position="198"/>
    </location>
</feature>
<proteinExistence type="inferred from homology"/>
<feature type="compositionally biased region" description="Polar residues" evidence="6">
    <location>
        <begin position="175"/>
        <end position="184"/>
    </location>
</feature>
<keyword evidence="5" id="KW-0539">Nucleus</keyword>
<dbReference type="Proteomes" id="UP001642482">
    <property type="component" value="Unassembled WGS sequence"/>
</dbReference>
<evidence type="ECO:0000313" key="7">
    <source>
        <dbReference type="EMBL" id="CAK7211469.1"/>
    </source>
</evidence>
<keyword evidence="4" id="KW-0963">Cytoplasm</keyword>
<dbReference type="EMBL" id="CAWUHD010000007">
    <property type="protein sequence ID" value="CAK7211469.1"/>
    <property type="molecule type" value="Genomic_DNA"/>
</dbReference>
<reference evidence="7 8" key="1">
    <citation type="submission" date="2024-01" db="EMBL/GenBank/DDBJ databases">
        <authorList>
            <person name="Allen C."/>
            <person name="Tagirdzhanova G."/>
        </authorList>
    </citation>
    <scope>NUCLEOTIDE SEQUENCE [LARGE SCALE GENOMIC DNA]</scope>
</reference>
<sequence>MATPRVKRAFAGASSDPAQRQITSFFDRDPESSSSSSSDRPSYERRSSTPMLPPSVQANLLAVGMRVRKSVPEGYKTGKEEEEAAPRPKPVMNTTSNTTTSSASFVSSFHAYNTAAASSTSAPSAVQRELTPFCGLHKIGGLGVQSFGDSDDGRPMFAASLFNGEEDLDGGSEPPSLTSSQETVSSTMSGSTSYYSQPSSRFASMQNTRFNTGVMAHPSFSSTRKRFYGQEEDDDVEDDAGAVYQQNSRSFQVHEDARLPMSESTPSQASLTSFSSVNSWLTSGNAGRRVLAVPRRRQKHGEQHHHQAVVKQADDRLLFLDQENVDVMGDFGEADFLDASMLAQRSDDMEMGGM</sequence>
<organism evidence="7 8">
    <name type="scientific">Sporothrix eucalyptigena</name>
    <dbReference type="NCBI Taxonomy" id="1812306"/>
    <lineage>
        <taxon>Eukaryota</taxon>
        <taxon>Fungi</taxon>
        <taxon>Dikarya</taxon>
        <taxon>Ascomycota</taxon>
        <taxon>Pezizomycotina</taxon>
        <taxon>Sordariomycetes</taxon>
        <taxon>Sordariomycetidae</taxon>
        <taxon>Ophiostomatales</taxon>
        <taxon>Ophiostomataceae</taxon>
        <taxon>Sporothrix</taxon>
    </lineage>
</organism>
<feature type="region of interest" description="Disordered" evidence="6">
    <location>
        <begin position="1"/>
        <end position="100"/>
    </location>
</feature>
<feature type="region of interest" description="Disordered" evidence="6">
    <location>
        <begin position="164"/>
        <end position="198"/>
    </location>
</feature>
<evidence type="ECO:0000256" key="5">
    <source>
        <dbReference type="ARBA" id="ARBA00023242"/>
    </source>
</evidence>
<evidence type="ECO:0000313" key="8">
    <source>
        <dbReference type="Proteomes" id="UP001642482"/>
    </source>
</evidence>
<name>A0ABP0AWG3_9PEZI</name>
<dbReference type="InterPro" id="IPR013900">
    <property type="entry name" value="RNR_inhibitor"/>
</dbReference>
<dbReference type="PANTHER" id="PTHR28081:SF1">
    <property type="entry name" value="DAMAGE-REGULATED IMPORT FACILITATOR 1"/>
    <property type="match status" value="1"/>
</dbReference>
<accession>A0ABP0AWG3</accession>
<evidence type="ECO:0000256" key="4">
    <source>
        <dbReference type="ARBA" id="ARBA00022490"/>
    </source>
</evidence>
<evidence type="ECO:0000256" key="6">
    <source>
        <dbReference type="SAM" id="MobiDB-lite"/>
    </source>
</evidence>
<evidence type="ECO:0000256" key="1">
    <source>
        <dbReference type="ARBA" id="ARBA00004123"/>
    </source>
</evidence>
<evidence type="ECO:0000256" key="2">
    <source>
        <dbReference type="ARBA" id="ARBA00004496"/>
    </source>
</evidence>
<keyword evidence="8" id="KW-1185">Reference proteome</keyword>
<gene>
    <name evidence="7" type="ORF">SEUCBS140593_001182</name>
</gene>
<comment type="subcellular location">
    <subcellularLocation>
        <location evidence="2">Cytoplasm</location>
    </subcellularLocation>
    <subcellularLocation>
        <location evidence="1">Nucleus</location>
    </subcellularLocation>
</comment>